<comment type="caution">
    <text evidence="1">The sequence shown here is derived from an EMBL/GenBank/DDBJ whole genome shotgun (WGS) entry which is preliminary data.</text>
</comment>
<gene>
    <name evidence="1" type="ORF">NDI37_17410</name>
</gene>
<dbReference type="Proteomes" id="UP001442494">
    <property type="component" value="Unassembled WGS sequence"/>
</dbReference>
<keyword evidence="2" id="KW-1185">Reference proteome</keyword>
<dbReference type="NCBIfam" id="TIGR04096">
    <property type="entry name" value="dnd_rel_methyl"/>
    <property type="match status" value="2"/>
</dbReference>
<evidence type="ECO:0000313" key="1">
    <source>
        <dbReference type="EMBL" id="MEP0866242.1"/>
    </source>
</evidence>
<dbReference type="GO" id="GO:0032259">
    <property type="term" value="P:methylation"/>
    <property type="evidence" value="ECO:0007669"/>
    <property type="project" value="UniProtKB-KW"/>
</dbReference>
<dbReference type="InterPro" id="IPR024019">
    <property type="entry name" value="CHP04096"/>
</dbReference>
<dbReference type="RefSeq" id="WP_190426564.1">
    <property type="nucleotide sequence ID" value="NZ_JAMPKK010000039.1"/>
</dbReference>
<accession>A0ABV0JUB3</accession>
<dbReference type="GO" id="GO:0008168">
    <property type="term" value="F:methyltransferase activity"/>
    <property type="evidence" value="ECO:0007669"/>
    <property type="project" value="UniProtKB-KW"/>
</dbReference>
<reference evidence="1 2" key="1">
    <citation type="submission" date="2022-04" db="EMBL/GenBank/DDBJ databases">
        <title>Positive selection, recombination, and allopatry shape intraspecific diversity of widespread and dominant cyanobacteria.</title>
        <authorList>
            <person name="Wei J."/>
            <person name="Shu W."/>
            <person name="Hu C."/>
        </authorList>
    </citation>
    <scope>NUCLEOTIDE SEQUENCE [LARGE SCALE GENOMIC DNA]</scope>
    <source>
        <strain evidence="1 2">GB2-A5</strain>
    </source>
</reference>
<dbReference type="EMBL" id="JAMPKK010000039">
    <property type="protein sequence ID" value="MEP0866242.1"/>
    <property type="molecule type" value="Genomic_DNA"/>
</dbReference>
<sequence length="786" mass="90422">MRNKVVEKWDALLFLCLTQAHWREYILIYLALHNFSDRFQLENIAAAVETDLNALRDNYEQVGETAAEILLDAIASGIIAYCCQVSEIGKLLPGALYVHVSALSHLHPLLRLSEGYARRTFNRIDGANIIKFNIEQPTKISYLFYPEFDTDAHPALHASIQVDIQNRSISDRDYSTSDNPPILHRKETFVIPSYPYYEEFANLTRQEEELRLLNKTSSIGTLRGWLQCLENYGIEIQGHQIIRLAPISPFQLPKIERHKAAIIRKNISRPVRLAMEADLFNQDTTFFDYGCGHGSDIIHISEKGYTSAGWDPYYSPDTPLTPADIVNIGYVINVIERTDERREALIKAWELTGKVLIVAALVLIDDRETGQVAYGDGVITRRHTFQKYYQQEELKTYIDQVLSVDSVPVALGIYFVFRDESLAETYRASRFRSRATTPRVRANIKRFEDYQEMLAPLMTFVTERGRLPVKSEVAELEGLRAEFGNFRRAFQVILQATDQKEWDAIAHKRRLDLLVYLALSKFARSHKSKHITSEIRNDIKGLFDTYEEAWEMAEEMLFSLGDPGVIANCCQQSVVGCTTGFKHAPLFPSSFLVHISAFSELDPLLRLYEGCANRTIGRLDGATLIKFYTNQPKISYLFYPEFDAEPHPILHTSMQIDLRDLSVRHKNYKKINDPPILHRKESLVTPDYPNYKKFVRLTQQEENWGLLDDPSAIKNLKGWQHILEKNCAEIKNYRLYWRKDADPYQIKLVQSYRKKRQKTKANYSGSILDLIQSDLSPNPTPTRGGE</sequence>
<keyword evidence="1" id="KW-0808">Transferase</keyword>
<name>A0ABV0JUB3_9CYAN</name>
<keyword evidence="1" id="KW-0489">Methyltransferase</keyword>
<organism evidence="1 2">
    <name type="scientific">Funiculus sociatus GB2-A5</name>
    <dbReference type="NCBI Taxonomy" id="2933946"/>
    <lineage>
        <taxon>Bacteria</taxon>
        <taxon>Bacillati</taxon>
        <taxon>Cyanobacteriota</taxon>
        <taxon>Cyanophyceae</taxon>
        <taxon>Coleofasciculales</taxon>
        <taxon>Coleofasciculaceae</taxon>
        <taxon>Funiculus</taxon>
    </lineage>
</organism>
<evidence type="ECO:0000313" key="2">
    <source>
        <dbReference type="Proteomes" id="UP001442494"/>
    </source>
</evidence>
<protein>
    <submittedName>
        <fullName evidence="1">DNA phosphorothioation-associated putative methyltransferase</fullName>
    </submittedName>
</protein>
<proteinExistence type="predicted"/>